<dbReference type="InterPro" id="IPR000150">
    <property type="entry name" value="Cof"/>
</dbReference>
<sequence>MKGLVFFDLDGTLLNKKGQVDLEVIEAIQQLKDNGYEPLLATGRSPIEVSEVIRSTNIHSGVFMNGQVVIFKGEQLIHHEIPKETIERLLQFAKEHRHGITCYNVDAFKIIETVPFAQEAYGYIHTPTPDIVPTFYKEQVVNMMLLLSRDNNDEAYQQAFPELKFIRNFPYALDVITAGNSKATGIRALIRTLNNNSITTYAFGDGANDLEMFQEVDISIAMGNAIPLIKEKADYVSADHDKGGVIQGLKHYHLI</sequence>
<organism evidence="1 2">
    <name type="scientific">Granulicatella elegans ATCC 700633</name>
    <dbReference type="NCBI Taxonomy" id="626369"/>
    <lineage>
        <taxon>Bacteria</taxon>
        <taxon>Bacillati</taxon>
        <taxon>Bacillota</taxon>
        <taxon>Bacilli</taxon>
        <taxon>Lactobacillales</taxon>
        <taxon>Carnobacteriaceae</taxon>
        <taxon>Granulicatella</taxon>
    </lineage>
</organism>
<dbReference type="Gene3D" id="3.40.50.1000">
    <property type="entry name" value="HAD superfamily/HAD-like"/>
    <property type="match status" value="1"/>
</dbReference>
<dbReference type="InterPro" id="IPR006379">
    <property type="entry name" value="HAD-SF_hydro_IIB"/>
</dbReference>
<dbReference type="PANTHER" id="PTHR10000">
    <property type="entry name" value="PHOSPHOSERINE PHOSPHATASE"/>
    <property type="match status" value="1"/>
</dbReference>
<dbReference type="SUPFAM" id="SSF56784">
    <property type="entry name" value="HAD-like"/>
    <property type="match status" value="1"/>
</dbReference>
<dbReference type="Gene3D" id="3.30.1240.10">
    <property type="match status" value="1"/>
</dbReference>
<reference evidence="1" key="2">
    <citation type="submission" date="2011-10" db="EMBL/GenBank/DDBJ databases">
        <title>The Genome Sequence of Granulicatella elegans ATCC 700633.</title>
        <authorList>
            <consortium name="The Broad Institute Genome Sequencing Platform"/>
            <consortium name="The Broad Institute Genome Sequencing Center for Infectious Disease"/>
            <person name="Earl A."/>
            <person name="Ward D."/>
            <person name="Feldgarden M."/>
            <person name="Gevers D."/>
            <person name="Sibley C.D."/>
            <person name="Field T.R."/>
            <person name="Grinwis M."/>
            <person name="Eshaghurshan C.S."/>
            <person name="Surette M.G."/>
            <person name="Young S.K."/>
            <person name="Zeng Q."/>
            <person name="Gargeya S."/>
            <person name="Fitzgerald M."/>
            <person name="Haas B."/>
            <person name="Abouelleil A."/>
            <person name="Alvarado L."/>
            <person name="Arachchi H.M."/>
            <person name="Berlin A."/>
            <person name="Brown A."/>
            <person name="Chapman S.B."/>
            <person name="Chen Z."/>
            <person name="Dunbar C."/>
            <person name="Freedman E."/>
            <person name="Gearin G."/>
            <person name="Goldberg J."/>
            <person name="Griggs A."/>
            <person name="Gujja S."/>
            <person name="Heiman D."/>
            <person name="Howarth C."/>
            <person name="Larson L."/>
            <person name="Lui A."/>
            <person name="MacDonald P.J.P."/>
            <person name="Montmayeur A."/>
            <person name="Murphy C."/>
            <person name="Neiman D."/>
            <person name="Pearson M."/>
            <person name="Priest M."/>
            <person name="Roberts A."/>
            <person name="Saif S."/>
            <person name="Shea T."/>
            <person name="Shenoy N."/>
            <person name="Sisk P."/>
            <person name="Stolte C."/>
            <person name="Sykes S."/>
            <person name="Wortman J."/>
            <person name="Nusbaum C."/>
            <person name="Birren B."/>
        </authorList>
    </citation>
    <scope>NUCLEOTIDE SEQUENCE [LARGE SCALE GENOMIC DNA]</scope>
    <source>
        <strain evidence="1">ATCC 700633</strain>
    </source>
</reference>
<reference evidence="1" key="1">
    <citation type="submission" date="2009-09" db="EMBL/GenBank/DDBJ databases">
        <authorList>
            <consortium name="The Broad Institute Genome Sequencing Platform"/>
            <person name="Ward D."/>
            <person name="Feldgarden M."/>
            <person name="Earl A."/>
            <person name="Young S.K."/>
            <person name="Zeng Q."/>
            <person name="Koehrsen M."/>
            <person name="Alvarado L."/>
            <person name="Berlin A."/>
            <person name="Bochicchio J."/>
            <person name="Borenstein D."/>
            <person name="Chapman S.B."/>
            <person name="Chen Z."/>
            <person name="Engels R."/>
            <person name="Freedman E."/>
            <person name="Gellesch M."/>
            <person name="Goldberg J."/>
            <person name="Griggs A."/>
            <person name="Gujja S."/>
            <person name="Heilman E."/>
            <person name="Heiman D."/>
            <person name="Hepburn T."/>
            <person name="Howarth C."/>
            <person name="Jen D."/>
            <person name="Larson L."/>
            <person name="Lewis B."/>
            <person name="Mehta T."/>
            <person name="Park D."/>
            <person name="Pearson M."/>
            <person name="Roberts A."/>
            <person name="Saif S."/>
            <person name="Shea T."/>
            <person name="Shenoy N."/>
            <person name="Sisk P."/>
            <person name="Stolte C."/>
            <person name="Sykes S."/>
            <person name="Thomson T."/>
            <person name="Walk T."/>
            <person name="White J."/>
            <person name="Yandava C."/>
            <person name="Sibley C.D."/>
            <person name="Field T.R."/>
            <person name="Grinwis M."/>
            <person name="Eshaghurshan C.S."/>
            <person name="Surette M.G."/>
            <person name="Haas B."/>
            <person name="Nusbaum C."/>
            <person name="Birren B."/>
        </authorList>
    </citation>
    <scope>NUCLEOTIDE SEQUENCE [LARGE SCALE GENOMIC DNA]</scope>
    <source>
        <strain evidence="1">ATCC 700633</strain>
    </source>
</reference>
<dbReference type="HOGENOM" id="CLU_044146_7_0_9"/>
<dbReference type="SFLD" id="SFLDG01140">
    <property type="entry name" value="C2.B:_Phosphomannomutase_and_P"/>
    <property type="match status" value="1"/>
</dbReference>
<dbReference type="InterPro" id="IPR036412">
    <property type="entry name" value="HAD-like_sf"/>
</dbReference>
<dbReference type="NCBIfam" id="TIGR00099">
    <property type="entry name" value="Cof-subfamily"/>
    <property type="match status" value="1"/>
</dbReference>
<name>D0BNS4_9LACT</name>
<dbReference type="PROSITE" id="PS01229">
    <property type="entry name" value="COF_2"/>
    <property type="match status" value="1"/>
</dbReference>
<dbReference type="InterPro" id="IPR023214">
    <property type="entry name" value="HAD_sf"/>
</dbReference>
<evidence type="ECO:0000313" key="2">
    <source>
        <dbReference type="Proteomes" id="UP000002939"/>
    </source>
</evidence>
<dbReference type="GO" id="GO:0005829">
    <property type="term" value="C:cytosol"/>
    <property type="evidence" value="ECO:0007669"/>
    <property type="project" value="TreeGrafter"/>
</dbReference>
<dbReference type="GO" id="GO:0000287">
    <property type="term" value="F:magnesium ion binding"/>
    <property type="evidence" value="ECO:0007669"/>
    <property type="project" value="TreeGrafter"/>
</dbReference>
<dbReference type="OrthoDB" id="9810101at2"/>
<evidence type="ECO:0000313" key="1">
    <source>
        <dbReference type="EMBL" id="EEW92309.1"/>
    </source>
</evidence>
<dbReference type="Proteomes" id="UP000002939">
    <property type="component" value="Unassembled WGS sequence"/>
</dbReference>
<dbReference type="eggNOG" id="COG0561">
    <property type="taxonomic scope" value="Bacteria"/>
</dbReference>
<accession>D0BNS4</accession>
<dbReference type="GO" id="GO:0016791">
    <property type="term" value="F:phosphatase activity"/>
    <property type="evidence" value="ECO:0007669"/>
    <property type="project" value="UniProtKB-ARBA"/>
</dbReference>
<keyword evidence="2" id="KW-1185">Reference proteome</keyword>
<proteinExistence type="predicted"/>
<comment type="caution">
    <text evidence="1">The sequence shown here is derived from an EMBL/GenBank/DDBJ whole genome shotgun (WGS) entry which is preliminary data.</text>
</comment>
<dbReference type="PANTHER" id="PTHR10000:SF25">
    <property type="entry name" value="PHOSPHATASE YKRA-RELATED"/>
    <property type="match status" value="1"/>
</dbReference>
<dbReference type="Pfam" id="PF08282">
    <property type="entry name" value="Hydrolase_3"/>
    <property type="match status" value="1"/>
</dbReference>
<dbReference type="PROSITE" id="PS01228">
    <property type="entry name" value="COF_1"/>
    <property type="match status" value="1"/>
</dbReference>
<dbReference type="NCBIfam" id="TIGR01484">
    <property type="entry name" value="HAD-SF-IIB"/>
    <property type="match status" value="1"/>
</dbReference>
<dbReference type="AlphaFoldDB" id="D0BNS4"/>
<protein>
    <submittedName>
        <fullName evidence="1">Cof-like hydrolase</fullName>
    </submittedName>
</protein>
<gene>
    <name evidence="1" type="ORF">HMPREF0446_01609</name>
</gene>
<dbReference type="EMBL" id="ACRF02000018">
    <property type="protein sequence ID" value="EEW92309.1"/>
    <property type="molecule type" value="Genomic_DNA"/>
</dbReference>
<dbReference type="SFLD" id="SFLDS00003">
    <property type="entry name" value="Haloacid_Dehalogenase"/>
    <property type="match status" value="1"/>
</dbReference>
<dbReference type="STRING" id="626369.HMPREF0446_01609"/>
<dbReference type="RefSeq" id="WP_006703885.1">
    <property type="nucleotide sequence ID" value="NZ_KI391971.1"/>
</dbReference>